<feature type="compositionally biased region" description="Gly residues" evidence="1">
    <location>
        <begin position="528"/>
        <end position="550"/>
    </location>
</feature>
<dbReference type="InterPro" id="IPR052039">
    <property type="entry name" value="Caspase-related_regulators"/>
</dbReference>
<dbReference type="PANTHER" id="PTHR22576">
    <property type="entry name" value="MUCOSA ASSOCIATED LYMPHOID TISSUE LYMPHOMA TRANSLOCATION PROTEIN 1/PARACASPASE"/>
    <property type="match status" value="1"/>
</dbReference>
<dbReference type="PANTHER" id="PTHR22576:SF37">
    <property type="entry name" value="MUCOSA-ASSOCIATED LYMPHOID TISSUE LYMPHOMA TRANSLOCATION PROTEIN 1"/>
    <property type="match status" value="1"/>
</dbReference>
<evidence type="ECO:0000256" key="1">
    <source>
        <dbReference type="SAM" id="MobiDB-lite"/>
    </source>
</evidence>
<dbReference type="InterPro" id="IPR011600">
    <property type="entry name" value="Pept_C14_caspase"/>
</dbReference>
<protein>
    <submittedName>
        <fullName evidence="4">Caspase family protein</fullName>
    </submittedName>
</protein>
<dbReference type="InterPro" id="IPR001309">
    <property type="entry name" value="Pept_C14_p20"/>
</dbReference>
<dbReference type="EMBL" id="JAGIZA010000001">
    <property type="protein sequence ID" value="MBP0491309.1"/>
    <property type="molecule type" value="Genomic_DNA"/>
</dbReference>
<dbReference type="Pfam" id="PF00656">
    <property type="entry name" value="Peptidase_C14"/>
    <property type="match status" value="1"/>
</dbReference>
<feature type="signal peptide" evidence="2">
    <location>
        <begin position="1"/>
        <end position="26"/>
    </location>
</feature>
<feature type="domain" description="Caspase family p20" evidence="3">
    <location>
        <begin position="26"/>
        <end position="158"/>
    </location>
</feature>
<keyword evidence="2" id="KW-0732">Signal</keyword>
<feature type="chain" id="PRO_5038035237" evidence="2">
    <location>
        <begin position="27"/>
        <end position="550"/>
    </location>
</feature>
<dbReference type="RefSeq" id="WP_209369779.1">
    <property type="nucleotide sequence ID" value="NZ_JAGIZA010000001.1"/>
</dbReference>
<organism evidence="4 5">
    <name type="scientific">Roseomonas indoligenes</name>
    <dbReference type="NCBI Taxonomy" id="2820811"/>
    <lineage>
        <taxon>Bacteria</taxon>
        <taxon>Pseudomonadati</taxon>
        <taxon>Pseudomonadota</taxon>
        <taxon>Alphaproteobacteria</taxon>
        <taxon>Acetobacterales</taxon>
        <taxon>Roseomonadaceae</taxon>
        <taxon>Roseomonas</taxon>
    </lineage>
</organism>
<name>A0A940S3U9_9PROT</name>
<evidence type="ECO:0000313" key="5">
    <source>
        <dbReference type="Proteomes" id="UP000677537"/>
    </source>
</evidence>
<dbReference type="InterPro" id="IPR036365">
    <property type="entry name" value="PGBD-like_sf"/>
</dbReference>
<dbReference type="SUPFAM" id="SSF52129">
    <property type="entry name" value="Caspase-like"/>
    <property type="match status" value="1"/>
</dbReference>
<evidence type="ECO:0000313" key="4">
    <source>
        <dbReference type="EMBL" id="MBP0491309.1"/>
    </source>
</evidence>
<dbReference type="SUPFAM" id="SSF47090">
    <property type="entry name" value="PGBD-like"/>
    <property type="match status" value="1"/>
</dbReference>
<sequence length="550" mass="57566">MKTGQKIPALLLLVLALLLPCSGALAQRIALVIGNSAYQRHGALANAASDASGVAAALQKLGFQTSAYLDTDRPTMMRALREFGDRAQGAEVALVFYAGHGVQVSRGASAENYLLPVDARLADVRDVEDEAIGLERLLERLDGARTRIVILDACRDNPFAAQMAGQTASRGVSRGLARVETSQRGTLLVFSTEPGNVALDGADGASPFAAALIDYLPTEGIEVRQMLTRVRQRVFQATGGKQTPWSNDGLFNDVFLAGVVRPAEAANAPSAPDPGTAMELAFWNSIQGTSDRQELEAYLAAFPQGRFAALARARLERLGSTAAATSRIVGKPPVAEPALQREPLDRAGVAEAQRLLTGMGFETGGTDGVAGGRTQEAYRAWLSAAGRDTGEPMDSVTLAAMRDPPPADQRAAALLELGTRQQAAGQNAFARRSYDRARTLDPGGEAGRTAGRRLAALPADPQPQPARRAAARTGSRTAPEPVQETEVSRYPVPNYSGGRVTYGQPGMGGTGPAIGPQGNGDRPPRIPGFGGMPGGGFSGGGGSGYRGSRW</sequence>
<dbReference type="GO" id="GO:0006508">
    <property type="term" value="P:proteolysis"/>
    <property type="evidence" value="ECO:0007669"/>
    <property type="project" value="InterPro"/>
</dbReference>
<accession>A0A940S3U9</accession>
<dbReference type="PROSITE" id="PS50208">
    <property type="entry name" value="CASPASE_P20"/>
    <property type="match status" value="1"/>
</dbReference>
<feature type="compositionally biased region" description="Low complexity" evidence="1">
    <location>
        <begin position="447"/>
        <end position="472"/>
    </location>
</feature>
<dbReference type="Proteomes" id="UP000677537">
    <property type="component" value="Unassembled WGS sequence"/>
</dbReference>
<dbReference type="GO" id="GO:0004197">
    <property type="term" value="F:cysteine-type endopeptidase activity"/>
    <property type="evidence" value="ECO:0007669"/>
    <property type="project" value="InterPro"/>
</dbReference>
<keyword evidence="5" id="KW-1185">Reference proteome</keyword>
<evidence type="ECO:0000256" key="2">
    <source>
        <dbReference type="SAM" id="SignalP"/>
    </source>
</evidence>
<comment type="caution">
    <text evidence="4">The sequence shown here is derived from an EMBL/GenBank/DDBJ whole genome shotgun (WGS) entry which is preliminary data.</text>
</comment>
<proteinExistence type="predicted"/>
<dbReference type="InterPro" id="IPR029030">
    <property type="entry name" value="Caspase-like_dom_sf"/>
</dbReference>
<gene>
    <name evidence="4" type="ORF">J5Y10_00795</name>
</gene>
<evidence type="ECO:0000259" key="3">
    <source>
        <dbReference type="PROSITE" id="PS50208"/>
    </source>
</evidence>
<feature type="region of interest" description="Disordered" evidence="1">
    <location>
        <begin position="508"/>
        <end position="550"/>
    </location>
</feature>
<reference evidence="4" key="1">
    <citation type="submission" date="2021-03" db="EMBL/GenBank/DDBJ databases">
        <authorList>
            <person name="So Y."/>
        </authorList>
    </citation>
    <scope>NUCLEOTIDE SEQUENCE</scope>
    <source>
        <strain evidence="4">SG15</strain>
    </source>
</reference>
<dbReference type="AlphaFoldDB" id="A0A940S3U9"/>
<feature type="region of interest" description="Disordered" evidence="1">
    <location>
        <begin position="426"/>
        <end position="496"/>
    </location>
</feature>
<dbReference type="Gene3D" id="3.40.50.1460">
    <property type="match status" value="1"/>
</dbReference>